<sequence length="331" mass="36707">MFEPDADLDTTGSYSTADPNTLAIARTSTDHPIGVSLRLALPPAESRVCIHLPQGSKPSRLDNQVIAAHGDSVLVRASREGDYGKPKDYFVYNAGTTATDSPRPPSLSLLPPCYHYMYKDSTGILRRSENDLVVARLKIEARNNGDKTPKKDHVAEMLMFRSGEWWNIRWARIAGIENDELGRYLWSSSSVIPVGDNMLCWVCLGRGLIFFNVDDDDARLVYVPLPEDPRSAYSGRNVYPKDQELKNVYPGKHLLPNKVSYYLNPCPGGTSQINDIEPPLGILDKQEAYDASNSTLLQSGSAEPGYLRAVGVLLYKLVIGVRPYAQSSIRF</sequence>
<name>A0A835BMI3_9POAL</name>
<dbReference type="EMBL" id="JACEFO010001795">
    <property type="protein sequence ID" value="KAF8701813.1"/>
    <property type="molecule type" value="Genomic_DNA"/>
</dbReference>
<dbReference type="Proteomes" id="UP000636709">
    <property type="component" value="Unassembled WGS sequence"/>
</dbReference>
<organism evidence="1 2">
    <name type="scientific">Digitaria exilis</name>
    <dbReference type="NCBI Taxonomy" id="1010633"/>
    <lineage>
        <taxon>Eukaryota</taxon>
        <taxon>Viridiplantae</taxon>
        <taxon>Streptophyta</taxon>
        <taxon>Embryophyta</taxon>
        <taxon>Tracheophyta</taxon>
        <taxon>Spermatophyta</taxon>
        <taxon>Magnoliopsida</taxon>
        <taxon>Liliopsida</taxon>
        <taxon>Poales</taxon>
        <taxon>Poaceae</taxon>
        <taxon>PACMAD clade</taxon>
        <taxon>Panicoideae</taxon>
        <taxon>Panicodae</taxon>
        <taxon>Paniceae</taxon>
        <taxon>Anthephorinae</taxon>
        <taxon>Digitaria</taxon>
    </lineage>
</organism>
<dbReference type="PANTHER" id="PTHR33074:SF124">
    <property type="entry name" value="DUF1618 DOMAIN-CONTAINING PROTEIN"/>
    <property type="match status" value="1"/>
</dbReference>
<keyword evidence="2" id="KW-1185">Reference proteome</keyword>
<proteinExistence type="predicted"/>
<evidence type="ECO:0000313" key="1">
    <source>
        <dbReference type="EMBL" id="KAF8701813.1"/>
    </source>
</evidence>
<dbReference type="OrthoDB" id="689420at2759"/>
<protein>
    <recommendedName>
        <fullName evidence="3">DUF1618 domain-containing protein</fullName>
    </recommendedName>
</protein>
<comment type="caution">
    <text evidence="1">The sequence shown here is derived from an EMBL/GenBank/DDBJ whole genome shotgun (WGS) entry which is preliminary data.</text>
</comment>
<evidence type="ECO:0008006" key="3">
    <source>
        <dbReference type="Google" id="ProtNLM"/>
    </source>
</evidence>
<evidence type="ECO:0000313" key="2">
    <source>
        <dbReference type="Proteomes" id="UP000636709"/>
    </source>
</evidence>
<reference evidence="1" key="1">
    <citation type="submission" date="2020-07" db="EMBL/GenBank/DDBJ databases">
        <title>Genome sequence and genetic diversity analysis of an under-domesticated orphan crop, white fonio (Digitaria exilis).</title>
        <authorList>
            <person name="Bennetzen J.L."/>
            <person name="Chen S."/>
            <person name="Ma X."/>
            <person name="Wang X."/>
            <person name="Yssel A.E.J."/>
            <person name="Chaluvadi S.R."/>
            <person name="Johnson M."/>
            <person name="Gangashetty P."/>
            <person name="Hamidou F."/>
            <person name="Sanogo M.D."/>
            <person name="Zwaenepoel A."/>
            <person name="Wallace J."/>
            <person name="Van De Peer Y."/>
            <person name="Van Deynze A."/>
        </authorList>
    </citation>
    <scope>NUCLEOTIDE SEQUENCE</scope>
    <source>
        <tissue evidence="1">Leaves</tissue>
    </source>
</reference>
<gene>
    <name evidence="1" type="ORF">HU200_033134</name>
</gene>
<accession>A0A835BMI3</accession>
<dbReference type="AlphaFoldDB" id="A0A835BMI3"/>
<dbReference type="PANTHER" id="PTHR33074">
    <property type="entry name" value="EXPRESSED PROTEIN-RELATED"/>
    <property type="match status" value="1"/>
</dbReference>